<sequence length="344" mass="34460">MANHRWDTEPPAALPSRLAVRRRAAGQPNRQQRPRSPYQDDFLGSREEDAWALPGRDGSAAHIGDADAGGAEPGVERFDDGFDDAGRPEARRPRRRWGFPLRAGILAACLMLAAAVAVPLLRDRGPVLAVELDSSPAAEATAEGAPAGSGHPDNEASPTAVEPTAAGNPGSPEERAGANGLHAGAAGGELVVHVAGAVAAPGLVRIPAGARVADAVSGAGGATGEADLTRVNLAAPMTDGSMVVIPAKGDPAVPLGPSGAVGAEQPAGSAGSSAAGTSGGETAVNLNTAGETELQTLPRVGPVLAARIVAWRAEHGPFQRPEDLDAVPGIGEAMLAALLPLVAV</sequence>
<keyword evidence="2" id="KW-1133">Transmembrane helix</keyword>
<feature type="region of interest" description="Disordered" evidence="1">
    <location>
        <begin position="139"/>
        <end position="181"/>
    </location>
</feature>
<feature type="transmembrane region" description="Helical" evidence="2">
    <location>
        <begin position="101"/>
        <end position="121"/>
    </location>
</feature>
<dbReference type="PANTHER" id="PTHR21180:SF32">
    <property type="entry name" value="ENDONUCLEASE_EXONUCLEASE_PHOSPHATASE FAMILY DOMAIN-CONTAINING PROTEIN 1"/>
    <property type="match status" value="1"/>
</dbReference>
<gene>
    <name evidence="4" type="ORF">N9A08_08690</name>
</gene>
<keyword evidence="2" id="KW-0812">Transmembrane</keyword>
<accession>A0ABY6FNG5</accession>
<feature type="compositionally biased region" description="Low complexity" evidence="1">
    <location>
        <begin position="139"/>
        <end position="150"/>
    </location>
</feature>
<dbReference type="SMART" id="SM00278">
    <property type="entry name" value="HhH1"/>
    <property type="match status" value="2"/>
</dbReference>
<dbReference type="Gene3D" id="3.10.560.10">
    <property type="entry name" value="Outer membrane lipoprotein wza domain like"/>
    <property type="match status" value="1"/>
</dbReference>
<feature type="compositionally biased region" description="Basic and acidic residues" evidence="1">
    <location>
        <begin position="74"/>
        <end position="91"/>
    </location>
</feature>
<organism evidence="4 5">
    <name type="scientific">Arthrobacter koreensis</name>
    <dbReference type="NCBI Taxonomy" id="199136"/>
    <lineage>
        <taxon>Bacteria</taxon>
        <taxon>Bacillati</taxon>
        <taxon>Actinomycetota</taxon>
        <taxon>Actinomycetes</taxon>
        <taxon>Micrococcales</taxon>
        <taxon>Micrococcaceae</taxon>
        <taxon>Arthrobacter</taxon>
    </lineage>
</organism>
<dbReference type="PANTHER" id="PTHR21180">
    <property type="entry name" value="ENDONUCLEASE/EXONUCLEASE/PHOSPHATASE FAMILY DOMAIN-CONTAINING PROTEIN 1"/>
    <property type="match status" value="1"/>
</dbReference>
<protein>
    <submittedName>
        <fullName evidence="4">Helix-hairpin-helix domain-containing protein</fullName>
    </submittedName>
</protein>
<evidence type="ECO:0000256" key="2">
    <source>
        <dbReference type="SAM" id="Phobius"/>
    </source>
</evidence>
<feature type="compositionally biased region" description="Low complexity" evidence="1">
    <location>
        <begin position="262"/>
        <end position="283"/>
    </location>
</feature>
<dbReference type="Proteomes" id="UP001063368">
    <property type="component" value="Chromosome"/>
</dbReference>
<dbReference type="SUPFAM" id="SSF47781">
    <property type="entry name" value="RuvA domain 2-like"/>
    <property type="match status" value="1"/>
</dbReference>
<dbReference type="Pfam" id="PF10531">
    <property type="entry name" value="SLBB"/>
    <property type="match status" value="1"/>
</dbReference>
<feature type="compositionally biased region" description="Low complexity" evidence="1">
    <location>
        <begin position="57"/>
        <end position="70"/>
    </location>
</feature>
<dbReference type="Pfam" id="PF12836">
    <property type="entry name" value="HHH_3"/>
    <property type="match status" value="1"/>
</dbReference>
<dbReference type="RefSeq" id="WP_263126880.1">
    <property type="nucleotide sequence ID" value="NZ_CP106856.1"/>
</dbReference>
<dbReference type="InterPro" id="IPR010994">
    <property type="entry name" value="RuvA_2-like"/>
</dbReference>
<feature type="domain" description="Helix-hairpin-helix DNA-binding motif class 1" evidence="3">
    <location>
        <begin position="292"/>
        <end position="311"/>
    </location>
</feature>
<evidence type="ECO:0000259" key="3">
    <source>
        <dbReference type="SMART" id="SM00278"/>
    </source>
</evidence>
<evidence type="ECO:0000313" key="5">
    <source>
        <dbReference type="Proteomes" id="UP001063368"/>
    </source>
</evidence>
<proteinExistence type="predicted"/>
<dbReference type="InterPro" id="IPR019554">
    <property type="entry name" value="Soluble_ligand-bd"/>
</dbReference>
<feature type="region of interest" description="Disordered" evidence="1">
    <location>
        <begin position="256"/>
        <end position="284"/>
    </location>
</feature>
<feature type="region of interest" description="Disordered" evidence="1">
    <location>
        <begin position="1"/>
        <end position="91"/>
    </location>
</feature>
<feature type="domain" description="Helix-hairpin-helix DNA-binding motif class 1" evidence="3">
    <location>
        <begin position="322"/>
        <end position="341"/>
    </location>
</feature>
<dbReference type="InterPro" id="IPR003583">
    <property type="entry name" value="Hlx-hairpin-Hlx_DNA-bd_motif"/>
</dbReference>
<evidence type="ECO:0000313" key="4">
    <source>
        <dbReference type="EMBL" id="UYB34741.1"/>
    </source>
</evidence>
<keyword evidence="2" id="KW-0472">Membrane</keyword>
<keyword evidence="5" id="KW-1185">Reference proteome</keyword>
<reference evidence="4" key="1">
    <citation type="submission" date="2022-09" db="EMBL/GenBank/DDBJ databases">
        <authorList>
            <person name="Li D."/>
            <person name="Cheng J."/>
            <person name="Li Y."/>
        </authorList>
    </citation>
    <scope>NUCLEOTIDE SEQUENCE</scope>
    <source>
        <strain evidence="4">DL</strain>
    </source>
</reference>
<dbReference type="Gene3D" id="1.10.150.320">
    <property type="entry name" value="Photosystem II 12 kDa extrinsic protein"/>
    <property type="match status" value="1"/>
</dbReference>
<name>A0ABY6FNG5_9MICC</name>
<dbReference type="EMBL" id="CP106856">
    <property type="protein sequence ID" value="UYB34741.1"/>
    <property type="molecule type" value="Genomic_DNA"/>
</dbReference>
<dbReference type="InterPro" id="IPR051675">
    <property type="entry name" value="Endo/Exo/Phosphatase_dom_1"/>
</dbReference>
<evidence type="ECO:0000256" key="1">
    <source>
        <dbReference type="SAM" id="MobiDB-lite"/>
    </source>
</evidence>